<sequence>MSDFTEIMNSIDPDDPQAAERLMPLVYDELRKLAAAYLAREQPGQTLQATALVNEAYLRLVGHNGEPVWKNKGHFFGAAALAIRRILVDNARRKKSRKRGGGAVRHDLYDEMSWTLPEPVEDLLALDEALYKLSDIKPQAAELVQLVYFSGLTRSQAAEAMGISTRSADRLWAYSKAWLRREIRGSNDNS</sequence>
<dbReference type="eggNOG" id="COG1595">
    <property type="taxonomic scope" value="Bacteria"/>
</dbReference>
<dbReference type="STRING" id="314230.DSM3645_22826"/>
<protein>
    <recommendedName>
        <fullName evidence="1">RNA polymerase sigma-70 ECF-like HTH domain-containing protein</fullName>
    </recommendedName>
</protein>
<dbReference type="OrthoDB" id="278371at2"/>
<dbReference type="RefSeq" id="WP_002652464.1">
    <property type="nucleotide sequence ID" value="NZ_CH672376.1"/>
</dbReference>
<dbReference type="InterPro" id="IPR036388">
    <property type="entry name" value="WH-like_DNA-bd_sf"/>
</dbReference>
<dbReference type="HOGENOM" id="CLU_102127_0_0_0"/>
<dbReference type="InterPro" id="IPR014284">
    <property type="entry name" value="RNA_pol_sigma-70_dom"/>
</dbReference>
<dbReference type="NCBIfam" id="TIGR02937">
    <property type="entry name" value="sigma70-ECF"/>
    <property type="match status" value="1"/>
</dbReference>
<dbReference type="SUPFAM" id="SSF88659">
    <property type="entry name" value="Sigma3 and sigma4 domains of RNA polymerase sigma factors"/>
    <property type="match status" value="1"/>
</dbReference>
<dbReference type="Gene3D" id="1.10.10.10">
    <property type="entry name" value="Winged helix-like DNA-binding domain superfamily/Winged helix DNA-binding domain"/>
    <property type="match status" value="1"/>
</dbReference>
<feature type="domain" description="RNA polymerase sigma-70 ECF-like HTH" evidence="1">
    <location>
        <begin position="1"/>
        <end position="184"/>
    </location>
</feature>
<dbReference type="InterPro" id="IPR053812">
    <property type="entry name" value="HTH_Sigma70_ECF-like"/>
</dbReference>
<dbReference type="Proteomes" id="UP000004358">
    <property type="component" value="Unassembled WGS sequence"/>
</dbReference>
<dbReference type="EMBL" id="AANZ01000005">
    <property type="protein sequence ID" value="EAQ81275.1"/>
    <property type="molecule type" value="Genomic_DNA"/>
</dbReference>
<dbReference type="Pfam" id="PF07638">
    <property type="entry name" value="Sigma70_ECF"/>
    <property type="match status" value="1"/>
</dbReference>
<dbReference type="AlphaFoldDB" id="A3ZQ02"/>
<organism evidence="2 3">
    <name type="scientific">Blastopirellula marina DSM 3645</name>
    <dbReference type="NCBI Taxonomy" id="314230"/>
    <lineage>
        <taxon>Bacteria</taxon>
        <taxon>Pseudomonadati</taxon>
        <taxon>Planctomycetota</taxon>
        <taxon>Planctomycetia</taxon>
        <taxon>Pirellulales</taxon>
        <taxon>Pirellulaceae</taxon>
        <taxon>Blastopirellula</taxon>
    </lineage>
</organism>
<name>A3ZQ02_9BACT</name>
<gene>
    <name evidence="2" type="ORF">DSM3645_22826</name>
</gene>
<evidence type="ECO:0000313" key="2">
    <source>
        <dbReference type="EMBL" id="EAQ81275.1"/>
    </source>
</evidence>
<evidence type="ECO:0000259" key="1">
    <source>
        <dbReference type="Pfam" id="PF07638"/>
    </source>
</evidence>
<dbReference type="InterPro" id="IPR011517">
    <property type="entry name" value="RNA_pol_sigma70_ECF-like"/>
</dbReference>
<proteinExistence type="predicted"/>
<comment type="caution">
    <text evidence="2">The sequence shown here is derived from an EMBL/GenBank/DDBJ whole genome shotgun (WGS) entry which is preliminary data.</text>
</comment>
<evidence type="ECO:0000313" key="3">
    <source>
        <dbReference type="Proteomes" id="UP000004358"/>
    </source>
</evidence>
<accession>A3ZQ02</accession>
<dbReference type="NCBIfam" id="TIGR02999">
    <property type="entry name" value="Sig-70_X6"/>
    <property type="match status" value="1"/>
</dbReference>
<dbReference type="GO" id="GO:0006352">
    <property type="term" value="P:DNA-templated transcription initiation"/>
    <property type="evidence" value="ECO:0007669"/>
    <property type="project" value="InterPro"/>
</dbReference>
<reference evidence="2 3" key="1">
    <citation type="submission" date="2006-02" db="EMBL/GenBank/DDBJ databases">
        <authorList>
            <person name="Amann R."/>
            <person name="Ferriera S."/>
            <person name="Johnson J."/>
            <person name="Kravitz S."/>
            <person name="Halpern A."/>
            <person name="Remington K."/>
            <person name="Beeson K."/>
            <person name="Tran B."/>
            <person name="Rogers Y.-H."/>
            <person name="Friedman R."/>
            <person name="Venter J.C."/>
        </authorList>
    </citation>
    <scope>NUCLEOTIDE SEQUENCE [LARGE SCALE GENOMIC DNA]</scope>
    <source>
        <strain evidence="2 3">DSM 3645</strain>
    </source>
</reference>
<dbReference type="GO" id="GO:0003700">
    <property type="term" value="F:DNA-binding transcription factor activity"/>
    <property type="evidence" value="ECO:0007669"/>
    <property type="project" value="InterPro"/>
</dbReference>
<dbReference type="InterPro" id="IPR013324">
    <property type="entry name" value="RNA_pol_sigma_r3/r4-like"/>
</dbReference>